<dbReference type="PANTHER" id="PTHR30419:SF2">
    <property type="entry name" value="LYSR FAMILY TRANSCRIPTIONAL REGULATOR"/>
    <property type="match status" value="1"/>
</dbReference>
<reference evidence="6 7" key="1">
    <citation type="submission" date="2016-04" db="EMBL/GenBank/DDBJ databases">
        <title>Draft genome sequence of Janthinobacterium psychrotolerans sp. nov., isolated from freshwater sediments in Denmark.</title>
        <authorList>
            <person name="Gong X."/>
            <person name="Skrivergaard S."/>
            <person name="Korsgaard B.S."/>
            <person name="Schreiber L."/>
            <person name="Marshall I.P."/>
            <person name="Finster K."/>
            <person name="Schramm A."/>
        </authorList>
    </citation>
    <scope>NUCLEOTIDE SEQUENCE [LARGE SCALE GENOMIC DNA]</scope>
    <source>
        <strain evidence="6 7">S3-2</strain>
    </source>
</reference>
<sequence>MRFDLVDLQLFVHVVEEGSLTAGAARSHLALASASARVRGMEQALGMALLLRGRRGVTVTPAGQTLLHHARLVLLQMDKLRGDLGEFARGLQGQLRLLCNTSALSEFLPEALATFLERHPNLTIDLEERLSYDIVKGVSEGQADIGIVSDSVDLRGLQTFLFRPDRLVAIVAADGVRQRAIGEADAIDFASLLESDFIGLADDSALQQYLGLQAARLGRPLKVRVRLRSFDAVCRMVASGAGVAVVPQSAARRCQQTMALRCLALLDPWSVRNLTICVRQFGELPLYARQLVEHLQA</sequence>
<name>A0A1A7C3T1_9BURK</name>
<dbReference type="STRING" id="1747903.ASR47_100823"/>
<keyword evidence="3 6" id="KW-0238">DNA-binding</keyword>
<organism evidence="6 7">
    <name type="scientific">Janthinobacterium psychrotolerans</name>
    <dbReference type="NCBI Taxonomy" id="1747903"/>
    <lineage>
        <taxon>Bacteria</taxon>
        <taxon>Pseudomonadati</taxon>
        <taxon>Pseudomonadota</taxon>
        <taxon>Betaproteobacteria</taxon>
        <taxon>Burkholderiales</taxon>
        <taxon>Oxalobacteraceae</taxon>
        <taxon>Janthinobacterium</taxon>
    </lineage>
</organism>
<accession>A0A1A7C3T1</accession>
<dbReference type="Gene3D" id="3.40.190.290">
    <property type="match status" value="1"/>
</dbReference>
<keyword evidence="7" id="KW-1185">Reference proteome</keyword>
<evidence type="ECO:0000256" key="4">
    <source>
        <dbReference type="ARBA" id="ARBA00023163"/>
    </source>
</evidence>
<dbReference type="GO" id="GO:0003700">
    <property type="term" value="F:DNA-binding transcription factor activity"/>
    <property type="evidence" value="ECO:0007669"/>
    <property type="project" value="InterPro"/>
</dbReference>
<comment type="similarity">
    <text evidence="1">Belongs to the LysR transcriptional regulatory family.</text>
</comment>
<evidence type="ECO:0000313" key="6">
    <source>
        <dbReference type="EMBL" id="OBV38963.1"/>
    </source>
</evidence>
<evidence type="ECO:0000256" key="3">
    <source>
        <dbReference type="ARBA" id="ARBA00023125"/>
    </source>
</evidence>
<dbReference type="EMBL" id="LOCQ01000055">
    <property type="protein sequence ID" value="OBV38963.1"/>
    <property type="molecule type" value="Genomic_DNA"/>
</dbReference>
<proteinExistence type="inferred from homology"/>
<evidence type="ECO:0000259" key="5">
    <source>
        <dbReference type="PROSITE" id="PS50931"/>
    </source>
</evidence>
<dbReference type="InterPro" id="IPR036390">
    <property type="entry name" value="WH_DNA-bd_sf"/>
</dbReference>
<dbReference type="OrthoDB" id="9785974at2"/>
<dbReference type="InterPro" id="IPR000847">
    <property type="entry name" value="LysR_HTH_N"/>
</dbReference>
<dbReference type="AlphaFoldDB" id="A0A1A7C3T1"/>
<protein>
    <submittedName>
        <fullName evidence="6">DNA-binding transcriptional regulator, LysR family</fullName>
    </submittedName>
</protein>
<dbReference type="RefSeq" id="WP_065308201.1">
    <property type="nucleotide sequence ID" value="NZ_LOCQ01000055.1"/>
</dbReference>
<dbReference type="SUPFAM" id="SSF53850">
    <property type="entry name" value="Periplasmic binding protein-like II"/>
    <property type="match status" value="1"/>
</dbReference>
<dbReference type="GO" id="GO:0005829">
    <property type="term" value="C:cytosol"/>
    <property type="evidence" value="ECO:0007669"/>
    <property type="project" value="TreeGrafter"/>
</dbReference>
<keyword evidence="4" id="KW-0804">Transcription</keyword>
<evidence type="ECO:0000313" key="7">
    <source>
        <dbReference type="Proteomes" id="UP000092713"/>
    </source>
</evidence>
<dbReference type="InterPro" id="IPR036388">
    <property type="entry name" value="WH-like_DNA-bd_sf"/>
</dbReference>
<dbReference type="PATRIC" id="fig|1747903.4.peg.2528"/>
<dbReference type="Pfam" id="PF00126">
    <property type="entry name" value="HTH_1"/>
    <property type="match status" value="1"/>
</dbReference>
<dbReference type="GO" id="GO:0003677">
    <property type="term" value="F:DNA binding"/>
    <property type="evidence" value="ECO:0007669"/>
    <property type="project" value="UniProtKB-KW"/>
</dbReference>
<dbReference type="Proteomes" id="UP000092713">
    <property type="component" value="Unassembled WGS sequence"/>
</dbReference>
<comment type="caution">
    <text evidence="6">The sequence shown here is derived from an EMBL/GenBank/DDBJ whole genome shotgun (WGS) entry which is preliminary data.</text>
</comment>
<dbReference type="PANTHER" id="PTHR30419">
    <property type="entry name" value="HTH-TYPE TRANSCRIPTIONAL REGULATOR YBHD"/>
    <property type="match status" value="1"/>
</dbReference>
<feature type="domain" description="HTH lysR-type" evidence="5">
    <location>
        <begin position="1"/>
        <end position="60"/>
    </location>
</feature>
<evidence type="ECO:0000256" key="1">
    <source>
        <dbReference type="ARBA" id="ARBA00009437"/>
    </source>
</evidence>
<dbReference type="SUPFAM" id="SSF46785">
    <property type="entry name" value="Winged helix' DNA-binding domain"/>
    <property type="match status" value="1"/>
</dbReference>
<keyword evidence="2" id="KW-0805">Transcription regulation</keyword>
<dbReference type="InterPro" id="IPR005119">
    <property type="entry name" value="LysR_subst-bd"/>
</dbReference>
<dbReference type="Gene3D" id="1.10.10.10">
    <property type="entry name" value="Winged helix-like DNA-binding domain superfamily/Winged helix DNA-binding domain"/>
    <property type="match status" value="1"/>
</dbReference>
<dbReference type="PROSITE" id="PS50931">
    <property type="entry name" value="HTH_LYSR"/>
    <property type="match status" value="1"/>
</dbReference>
<evidence type="ECO:0000256" key="2">
    <source>
        <dbReference type="ARBA" id="ARBA00023015"/>
    </source>
</evidence>
<dbReference type="InterPro" id="IPR050950">
    <property type="entry name" value="HTH-type_LysR_regulators"/>
</dbReference>
<dbReference type="CDD" id="cd08421">
    <property type="entry name" value="PBP2_LTTR_like_1"/>
    <property type="match status" value="1"/>
</dbReference>
<dbReference type="Pfam" id="PF03466">
    <property type="entry name" value="LysR_substrate"/>
    <property type="match status" value="1"/>
</dbReference>
<gene>
    <name evidence="6" type="ORF">ASR47_100823</name>
</gene>